<dbReference type="Proteomes" id="UP000309872">
    <property type="component" value="Unassembled WGS sequence"/>
</dbReference>
<organism evidence="1 2">
    <name type="scientific">Sphingobacterium alkalisoli</name>
    <dbReference type="NCBI Taxonomy" id="1874115"/>
    <lineage>
        <taxon>Bacteria</taxon>
        <taxon>Pseudomonadati</taxon>
        <taxon>Bacteroidota</taxon>
        <taxon>Sphingobacteriia</taxon>
        <taxon>Sphingobacteriales</taxon>
        <taxon>Sphingobacteriaceae</taxon>
        <taxon>Sphingobacterium</taxon>
    </lineage>
</organism>
<evidence type="ECO:0000313" key="1">
    <source>
        <dbReference type="EMBL" id="TJY62615.1"/>
    </source>
</evidence>
<name>A0A4U0GU77_9SPHI</name>
<evidence type="ECO:0000313" key="2">
    <source>
        <dbReference type="Proteomes" id="UP000309872"/>
    </source>
</evidence>
<keyword evidence="2" id="KW-1185">Reference proteome</keyword>
<reference evidence="1 2" key="1">
    <citation type="submission" date="2019-04" db="EMBL/GenBank/DDBJ databases">
        <title>Sphingobacterium olei sp. nov., isolated from oil-contaminated soil.</title>
        <authorList>
            <person name="Liu B."/>
        </authorList>
    </citation>
    <scope>NUCLEOTIDE SEQUENCE [LARGE SCALE GENOMIC DNA]</scope>
    <source>
        <strain evidence="1 2">Y3L14</strain>
    </source>
</reference>
<sequence>MRIVRRWIFVFIFIGTILLMPDGGNRDILFGLPRGKKKGHGTKTTRQRFAYTGASGGIIPKQTFTSYGG</sequence>
<proteinExistence type="predicted"/>
<protein>
    <submittedName>
        <fullName evidence="1">Uncharacterized protein</fullName>
    </submittedName>
</protein>
<accession>A0A4U0GU77</accession>
<dbReference type="AlphaFoldDB" id="A0A4U0GU77"/>
<comment type="caution">
    <text evidence="1">The sequence shown here is derived from an EMBL/GenBank/DDBJ whole genome shotgun (WGS) entry which is preliminary data.</text>
</comment>
<dbReference type="RefSeq" id="WP_136822402.1">
    <property type="nucleotide sequence ID" value="NZ_BMJX01000007.1"/>
</dbReference>
<dbReference type="EMBL" id="SUKA01000007">
    <property type="protein sequence ID" value="TJY62615.1"/>
    <property type="molecule type" value="Genomic_DNA"/>
</dbReference>
<gene>
    <name evidence="1" type="ORF">FAZ19_19270</name>
</gene>